<keyword evidence="2" id="KW-1185">Reference proteome</keyword>
<dbReference type="InterPro" id="IPR042206">
    <property type="entry name" value="CRISPR-assoc_Cas1_C"/>
</dbReference>
<dbReference type="RefSeq" id="WP_054328230.1">
    <property type="nucleotide sequence ID" value="NZ_JACOPL010000003.1"/>
</dbReference>
<protein>
    <submittedName>
        <fullName evidence="1">Uncharacterized protein</fullName>
    </submittedName>
</protein>
<evidence type="ECO:0000313" key="2">
    <source>
        <dbReference type="Proteomes" id="UP000606499"/>
    </source>
</evidence>
<gene>
    <name evidence="1" type="ORF">H8S45_03485</name>
</gene>
<dbReference type="Gene3D" id="3.100.10.20">
    <property type="entry name" value="CRISPR-associated endonuclease Cas1, N-terminal domain"/>
    <property type="match status" value="1"/>
</dbReference>
<proteinExistence type="predicted"/>
<reference evidence="1" key="1">
    <citation type="submission" date="2020-08" db="EMBL/GenBank/DDBJ databases">
        <title>Genome public.</title>
        <authorList>
            <person name="Liu C."/>
            <person name="Sun Q."/>
        </authorList>
    </citation>
    <scope>NUCLEOTIDE SEQUENCE</scope>
    <source>
        <strain evidence="1">NSJ-28</strain>
    </source>
</reference>
<dbReference type="AlphaFoldDB" id="A0A923LUE3"/>
<dbReference type="InterPro" id="IPR042211">
    <property type="entry name" value="CRISPR-assoc_Cas1_N"/>
</dbReference>
<name>A0A923LUE3_9FIRM</name>
<comment type="caution">
    <text evidence="1">The sequence shown here is derived from an EMBL/GenBank/DDBJ whole genome shotgun (WGS) entry which is preliminary data.</text>
</comment>
<evidence type="ECO:0000313" key="1">
    <source>
        <dbReference type="EMBL" id="MBC5724532.1"/>
    </source>
</evidence>
<dbReference type="EMBL" id="JACOPL010000003">
    <property type="protein sequence ID" value="MBC5724532.1"/>
    <property type="molecule type" value="Genomic_DNA"/>
</dbReference>
<organism evidence="1 2">
    <name type="scientific">Agathobaculum faecis</name>
    <dbReference type="NCBI Taxonomy" id="2763013"/>
    <lineage>
        <taxon>Bacteria</taxon>
        <taxon>Bacillati</taxon>
        <taxon>Bacillota</taxon>
        <taxon>Clostridia</taxon>
        <taxon>Eubacteriales</taxon>
        <taxon>Butyricicoccaceae</taxon>
        <taxon>Agathobaculum</taxon>
    </lineage>
</organism>
<sequence>MHKAAQYGFDLLQANEKESVHMMGNHAREQGGRMHWCWKSIWNGNAFVAEARMKNLQELPKLRDSITYLYLEHAAIEQNDAAIIAIPKDGLPIPIAAMTCLLLGSGTSVTHAVFVQFVKMDVWRSGAVKELPVLCGGNWRDEKRKESALFMDEELHMQAVRRMYALRFPKVKTDHLTLQQIRGMEGIRVRKAYELARRITGVKWNKRFYKNQDCDMVGPVNQAMSEADAMLMVWLVPCCNRIAGLLSRAWLYLRRQTVVIRI</sequence>
<accession>A0A923LUE3</accession>
<dbReference type="Proteomes" id="UP000606499">
    <property type="component" value="Unassembled WGS sequence"/>
</dbReference>
<dbReference type="Gene3D" id="1.20.120.920">
    <property type="entry name" value="CRISPR-associated endonuclease Cas1, C-terminal domain"/>
    <property type="match status" value="1"/>
</dbReference>